<reference evidence="1 2" key="1">
    <citation type="journal article" date="2018" name="BMC Genomics">
        <title>Genomic comparison of Trypanosoma conorhini and Trypanosoma rangeli to Trypanosoma cruzi strains of high and low virulence.</title>
        <authorList>
            <person name="Bradwell K.R."/>
            <person name="Koparde V.N."/>
            <person name="Matveyev A.V."/>
            <person name="Serrano M.G."/>
            <person name="Alves J.M."/>
            <person name="Parikh H."/>
            <person name="Huang B."/>
            <person name="Lee V."/>
            <person name="Espinosa-Alvarez O."/>
            <person name="Ortiz P.A."/>
            <person name="Costa-Martins A.G."/>
            <person name="Teixeira M.M."/>
            <person name="Buck G.A."/>
        </authorList>
    </citation>
    <scope>NUCLEOTIDE SEQUENCE [LARGE SCALE GENOMIC DNA]</scope>
    <source>
        <strain evidence="1 2">025E</strain>
    </source>
</reference>
<evidence type="ECO:0000313" key="1">
    <source>
        <dbReference type="EMBL" id="RNF23289.1"/>
    </source>
</evidence>
<dbReference type="GeneID" id="40316609"/>
<comment type="caution">
    <text evidence="1">The sequence shown here is derived from an EMBL/GenBank/DDBJ whole genome shotgun (WGS) entry which is preliminary data.</text>
</comment>
<evidence type="ECO:0000313" key="2">
    <source>
        <dbReference type="Proteomes" id="UP000284403"/>
    </source>
</evidence>
<keyword evidence="2" id="KW-1185">Reference proteome</keyword>
<dbReference type="AlphaFoldDB" id="A0A3R7NKC8"/>
<organism evidence="1 2">
    <name type="scientific">Trypanosoma conorhini</name>
    <dbReference type="NCBI Taxonomy" id="83891"/>
    <lineage>
        <taxon>Eukaryota</taxon>
        <taxon>Discoba</taxon>
        <taxon>Euglenozoa</taxon>
        <taxon>Kinetoplastea</taxon>
        <taxon>Metakinetoplastina</taxon>
        <taxon>Trypanosomatida</taxon>
        <taxon>Trypanosomatidae</taxon>
        <taxon>Trypanosoma</taxon>
    </lineage>
</organism>
<gene>
    <name evidence="1" type="ORF">Tco025E_02998</name>
</gene>
<dbReference type="RefSeq" id="XP_029230103.1">
    <property type="nucleotide sequence ID" value="XM_029369920.1"/>
</dbReference>
<name>A0A3R7NKC8_9TRYP</name>
<accession>A0A3R7NKC8</accession>
<sequence>MPKARSASLAAAAAKGAVSGWQFLPPDRSDKLFWLALNDYLAPSRQAEFPLAREEFRDSTLSGLTAPGQTTLLDEDVVKAANEVRGYYDSVSLWNPLSLAHHLGMGLAMVIEQLLLAKEYGLVSMVFVVLCRSCGCDMLRAEAVREICFRATYHQTNVLRCPMCTDCKEVTDLEDVGVFFQDRLPADLLRRKYHRLFYSDEANRRRLETYFCPPGAAFAFRMCLPEGSYLIIAPGVGLIVELQVEAAADFMGGHSPYHVVNLTLDKLLADDAASAERSVKGRRLIRAKHGKLLCRVFNGTPYGSYLDIFVAFDERLELLAPQTPLVTTVPMVLHNSARGLRSPLFNFFIPRPPGTRTSGAYVLHSFALSADEFDEPITSGTDSVLAVIREVHRYSLEDHHGLLLSVGRGGSVFESSFLSVTAALASSLCLAQRVVSRLGANVAATLTCIIVQGTMYMASFQGQYDDDANVRSSYPDVDIVGPAVYAAMHPPVAPREAKGDAGSVQPADGFLRIELRSALEQQAGVCLDPAAADAMFPFLLSYLGDQLDSFRVFTEPQARVVVVPFSTLNATLMLPSLLDPAMYTKELCGPFA</sequence>
<protein>
    <submittedName>
        <fullName evidence="1">Uncharacterized protein</fullName>
    </submittedName>
</protein>
<dbReference type="EMBL" id="MKKU01000121">
    <property type="protein sequence ID" value="RNF23289.1"/>
    <property type="molecule type" value="Genomic_DNA"/>
</dbReference>
<dbReference type="Proteomes" id="UP000284403">
    <property type="component" value="Unassembled WGS sequence"/>
</dbReference>
<dbReference type="OrthoDB" id="269683at2759"/>
<proteinExistence type="predicted"/>